<evidence type="ECO:0008006" key="2">
    <source>
        <dbReference type="Google" id="ProtNLM"/>
    </source>
</evidence>
<dbReference type="EMBL" id="CP132970">
    <property type="protein sequence ID" value="XBW06972.1"/>
    <property type="molecule type" value="Genomic_DNA"/>
</dbReference>
<accession>A0AAU7V3U0</accession>
<proteinExistence type="predicted"/>
<dbReference type="AlphaFoldDB" id="A0AAU7V3U0"/>
<gene>
    <name evidence="1" type="ORF">RBB84_17350</name>
</gene>
<dbReference type="KEGG" id="rhox:RBB84_17350"/>
<evidence type="ECO:0000313" key="1">
    <source>
        <dbReference type="EMBL" id="XBW06972.1"/>
    </source>
</evidence>
<organism evidence="1">
    <name type="scientific">Rhodococcus sp. D-6</name>
    <dbReference type="NCBI Taxonomy" id="1387842"/>
    <lineage>
        <taxon>Bacteria</taxon>
        <taxon>Bacillati</taxon>
        <taxon>Actinomycetota</taxon>
        <taxon>Actinomycetes</taxon>
        <taxon>Mycobacteriales</taxon>
        <taxon>Nocardiaceae</taxon>
        <taxon>Rhodococcus</taxon>
    </lineage>
</organism>
<protein>
    <recommendedName>
        <fullName evidence="2">Transposase</fullName>
    </recommendedName>
</protein>
<name>A0AAU7V3U0_9NOCA</name>
<sequence length="110" mass="11725">MKAQSDRLVFDENDVEVTDHKSYAAGVPAVLVSLKRGLEQMGPMRTARTLTRLTGLAARAVIDDCRCERQVSPCSAASPSLTAIAAMTRVTTGSAHDHPKALLTSSTADR</sequence>
<reference evidence="1" key="1">
    <citation type="submission" date="2023-08" db="EMBL/GenBank/DDBJ databases">
        <title>The novel hydrolase IpcH responsible for the initial isoprocarb degradation step in Rhodococcus sp. D-6.</title>
        <authorList>
            <person name="Zhu Q."/>
        </authorList>
    </citation>
    <scope>NUCLEOTIDE SEQUENCE</scope>
    <source>
        <strain evidence="1">D-6</strain>
    </source>
</reference>
<dbReference type="RefSeq" id="WP_064257539.1">
    <property type="nucleotide sequence ID" value="NZ_CP132970.1"/>
</dbReference>